<feature type="compositionally biased region" description="Basic and acidic residues" evidence="1">
    <location>
        <begin position="160"/>
        <end position="180"/>
    </location>
</feature>
<dbReference type="CDD" id="cd00030">
    <property type="entry name" value="C2"/>
    <property type="match status" value="4"/>
</dbReference>
<evidence type="ECO:0000313" key="3">
    <source>
        <dbReference type="EMBL" id="OHT14159.1"/>
    </source>
</evidence>
<dbReference type="EMBL" id="MLAK01000421">
    <property type="protein sequence ID" value="OHT14159.1"/>
    <property type="molecule type" value="Genomic_DNA"/>
</dbReference>
<feature type="compositionally biased region" description="Basic and acidic residues" evidence="1">
    <location>
        <begin position="188"/>
        <end position="204"/>
    </location>
</feature>
<protein>
    <recommendedName>
        <fullName evidence="2">C2 domain-containing protein</fullName>
    </recommendedName>
</protein>
<dbReference type="GO" id="GO:0005783">
    <property type="term" value="C:endoplasmic reticulum"/>
    <property type="evidence" value="ECO:0007669"/>
    <property type="project" value="TreeGrafter"/>
</dbReference>
<dbReference type="SUPFAM" id="SSF49562">
    <property type="entry name" value="C2 domain (Calcium/lipid-binding domain, CaLB)"/>
    <property type="match status" value="4"/>
</dbReference>
<dbReference type="InterPro" id="IPR000008">
    <property type="entry name" value="C2_dom"/>
</dbReference>
<dbReference type="PANTHER" id="PTHR10774">
    <property type="entry name" value="EXTENDED SYNAPTOTAGMIN-RELATED"/>
    <property type="match status" value="1"/>
</dbReference>
<dbReference type="VEuPathDB" id="TrichDB:TRFO_03214"/>
<dbReference type="GeneID" id="94825861"/>
<dbReference type="InterPro" id="IPR045050">
    <property type="entry name" value="Synaptotagmin_plant"/>
</dbReference>
<dbReference type="Gene3D" id="2.60.40.150">
    <property type="entry name" value="C2 domain"/>
    <property type="match status" value="4"/>
</dbReference>
<dbReference type="Proteomes" id="UP000179807">
    <property type="component" value="Unassembled WGS sequence"/>
</dbReference>
<dbReference type="Pfam" id="PF00168">
    <property type="entry name" value="C2"/>
    <property type="match status" value="4"/>
</dbReference>
<dbReference type="SMART" id="SM00239">
    <property type="entry name" value="C2"/>
    <property type="match status" value="4"/>
</dbReference>
<feature type="domain" description="C2" evidence="2">
    <location>
        <begin position="201"/>
        <end position="326"/>
    </location>
</feature>
<dbReference type="OrthoDB" id="270970at2759"/>
<dbReference type="GO" id="GO:0008289">
    <property type="term" value="F:lipid binding"/>
    <property type="evidence" value="ECO:0007669"/>
    <property type="project" value="InterPro"/>
</dbReference>
<sequence>MTAIKLHVTVEKATMLYGRNPNPYVVIHLKDDEPIDFKKTSTKVATINPEWNESFDFIIDDIKQESLYINIFNNSEHYPLCDPIIIGCKHFKPRDIPVVVEQRLKRYTSNNSKKEAGTLILSIESSVTDIPVKPKVKKSDARRSDARKSNARRSNARKSNAHENLKRGRVSEARRDDMNIKKSSSNFDHLEIKPERRKSTSAKKELVSLTQPEYTVTYRINIEIISGSNLLPGNKKSKCSPYCVFQVEGGTQKLMSKSIENNLNPTWNEVLPSLDGYYVSSDLLHVWVFDKDKKLDLKKNDCIGIYNIMVNDISALGVTQTVDIPLFKAVNDNKTGNIIQMRRSYPGDAGHLKINFHIAKLDQKPFVDNPWKAKFLEVYLEMNEAKNCPVMDGVKSSDPYVCLHISPAANKQRYKTIVQKQTLNPIWNEQIKFSIDDPKTQLIHFKMLHENMKMGKTKISFKGLKIGEIDELETQLKCNVFRQKGGILRYRITLVRKNEKPFVLRDPLKKVKQEAPAHCGWIWNSFGSSFSCSFDGYTENSSTLSDFHSWELQWHVHEDLPSDGVIKLTRGIIKGTLTKCNNLIKAFDGRTSTYVQLYNVKKYGKIVGDIFLTDAVENNENPVFNKKFEFSRIKKGDTLQIIVFQKVGPIAYQIGAASIPIRTLKVGEQELEVQLEKPRSIVVPMNVNDFANYGHCNLSLTYDLNE</sequence>
<dbReference type="PROSITE" id="PS50004">
    <property type="entry name" value="C2"/>
    <property type="match status" value="4"/>
</dbReference>
<dbReference type="RefSeq" id="XP_068367295.1">
    <property type="nucleotide sequence ID" value="XM_068491157.1"/>
</dbReference>
<dbReference type="PANTHER" id="PTHR10774:SF190">
    <property type="entry name" value="C2 CALCIUM_LIPID-BINDING ENDONUCLEASE_EXONUCLEASE_PHOSPHATASE-RELATED"/>
    <property type="match status" value="1"/>
</dbReference>
<evidence type="ECO:0000259" key="2">
    <source>
        <dbReference type="PROSITE" id="PS50004"/>
    </source>
</evidence>
<accession>A0A1J4KS99</accession>
<evidence type="ECO:0000313" key="4">
    <source>
        <dbReference type="Proteomes" id="UP000179807"/>
    </source>
</evidence>
<proteinExistence type="predicted"/>
<dbReference type="InterPro" id="IPR035892">
    <property type="entry name" value="C2_domain_sf"/>
</dbReference>
<dbReference type="AlphaFoldDB" id="A0A1J4KS99"/>
<comment type="caution">
    <text evidence="3">The sequence shown here is derived from an EMBL/GenBank/DDBJ whole genome shotgun (WGS) entry which is preliminary data.</text>
</comment>
<feature type="domain" description="C2" evidence="2">
    <location>
        <begin position="548"/>
        <end position="675"/>
    </location>
</feature>
<feature type="compositionally biased region" description="Basic and acidic residues" evidence="1">
    <location>
        <begin position="137"/>
        <end position="148"/>
    </location>
</feature>
<reference evidence="3" key="1">
    <citation type="submission" date="2016-10" db="EMBL/GenBank/DDBJ databases">
        <authorList>
            <person name="Benchimol M."/>
            <person name="Almeida L.G."/>
            <person name="Vasconcelos A.T."/>
            <person name="Perreira-Neves A."/>
            <person name="Rosa I.A."/>
            <person name="Tasca T."/>
            <person name="Bogo M.R."/>
            <person name="de Souza W."/>
        </authorList>
    </citation>
    <scope>NUCLEOTIDE SEQUENCE [LARGE SCALE GENOMIC DNA]</scope>
    <source>
        <strain evidence="3">K</strain>
    </source>
</reference>
<keyword evidence="4" id="KW-1185">Reference proteome</keyword>
<gene>
    <name evidence="3" type="ORF">TRFO_03214</name>
</gene>
<name>A0A1J4KS99_9EUKA</name>
<organism evidence="3 4">
    <name type="scientific">Tritrichomonas foetus</name>
    <dbReference type="NCBI Taxonomy" id="1144522"/>
    <lineage>
        <taxon>Eukaryota</taxon>
        <taxon>Metamonada</taxon>
        <taxon>Parabasalia</taxon>
        <taxon>Tritrichomonadida</taxon>
        <taxon>Tritrichomonadidae</taxon>
        <taxon>Tritrichomonas</taxon>
    </lineage>
</organism>
<feature type="region of interest" description="Disordered" evidence="1">
    <location>
        <begin position="133"/>
        <end position="204"/>
    </location>
</feature>
<feature type="domain" description="C2" evidence="2">
    <location>
        <begin position="357"/>
        <end position="479"/>
    </location>
</feature>
<evidence type="ECO:0000256" key="1">
    <source>
        <dbReference type="SAM" id="MobiDB-lite"/>
    </source>
</evidence>
<feature type="domain" description="C2" evidence="2">
    <location>
        <begin position="1"/>
        <end position="107"/>
    </location>
</feature>